<evidence type="ECO:0000313" key="2">
    <source>
        <dbReference type="EMBL" id="GAG56226.1"/>
    </source>
</evidence>
<dbReference type="InterPro" id="IPR011008">
    <property type="entry name" value="Dimeric_a/b-barrel"/>
</dbReference>
<dbReference type="SUPFAM" id="SSF54909">
    <property type="entry name" value="Dimeric alpha+beta barrel"/>
    <property type="match status" value="1"/>
</dbReference>
<dbReference type="EMBL" id="BART01003404">
    <property type="protein sequence ID" value="GAG56226.1"/>
    <property type="molecule type" value="Genomic_DNA"/>
</dbReference>
<feature type="domain" description="ABM" evidence="1">
    <location>
        <begin position="10"/>
        <end position="101"/>
    </location>
</feature>
<dbReference type="PANTHER" id="PTHR40624">
    <property type="entry name" value="BIOSYNTHESIS MONOOXYGENASE, PUTATIVE (AFU_ORTHOLOGUE AFUA_1G12025)-RELATED"/>
    <property type="match status" value="1"/>
</dbReference>
<dbReference type="AlphaFoldDB" id="X1A7Q5"/>
<comment type="caution">
    <text evidence="2">The sequence shown here is derived from an EMBL/GenBank/DDBJ whole genome shotgun (WGS) entry which is preliminary data.</text>
</comment>
<dbReference type="InterPro" id="IPR007138">
    <property type="entry name" value="ABM_dom"/>
</dbReference>
<evidence type="ECO:0000259" key="1">
    <source>
        <dbReference type="PROSITE" id="PS51725"/>
    </source>
</evidence>
<protein>
    <recommendedName>
        <fullName evidence="1">ABM domain-containing protein</fullName>
    </recommendedName>
</protein>
<accession>X1A7Q5</accession>
<name>X1A7Q5_9ZZZZ</name>
<dbReference type="Gene3D" id="3.30.70.100">
    <property type="match status" value="1"/>
</dbReference>
<proteinExistence type="predicted"/>
<organism evidence="2">
    <name type="scientific">marine sediment metagenome</name>
    <dbReference type="NCBI Taxonomy" id="412755"/>
    <lineage>
        <taxon>unclassified sequences</taxon>
        <taxon>metagenomes</taxon>
        <taxon>ecological metagenomes</taxon>
    </lineage>
</organism>
<dbReference type="Pfam" id="PF03992">
    <property type="entry name" value="ABM"/>
    <property type="match status" value="1"/>
</dbReference>
<sequence length="104" mass="11579">MDLEGKIKMVTLIATVEVKEGKMQEAIEVLKEIVPQIKASEPGTLEYIPHTVKGSENKNKIIFYEKYEDGEAMKTHMANLAKSAAKLTPLLVPGMDLKTCFEIV</sequence>
<gene>
    <name evidence="2" type="ORF">S01H4_09425</name>
</gene>
<dbReference type="PROSITE" id="PS51725">
    <property type="entry name" value="ABM"/>
    <property type="match status" value="1"/>
</dbReference>
<dbReference type="PANTHER" id="PTHR40624:SF1">
    <property type="entry name" value="BIOSYNTHESIS MONOOXYGENASE, PUTATIVE (AFU_ORTHOLOGUE AFUA_1G12025)-RELATED"/>
    <property type="match status" value="1"/>
</dbReference>
<reference evidence="2" key="1">
    <citation type="journal article" date="2014" name="Front. Microbiol.">
        <title>High frequency of phylogenetically diverse reductive dehalogenase-homologous genes in deep subseafloor sedimentary metagenomes.</title>
        <authorList>
            <person name="Kawai M."/>
            <person name="Futagami T."/>
            <person name="Toyoda A."/>
            <person name="Takaki Y."/>
            <person name="Nishi S."/>
            <person name="Hori S."/>
            <person name="Arai W."/>
            <person name="Tsubouchi T."/>
            <person name="Morono Y."/>
            <person name="Uchiyama I."/>
            <person name="Ito T."/>
            <person name="Fujiyama A."/>
            <person name="Inagaki F."/>
            <person name="Takami H."/>
        </authorList>
    </citation>
    <scope>NUCLEOTIDE SEQUENCE</scope>
    <source>
        <strain evidence="2">Expedition CK06-06</strain>
    </source>
</reference>